<evidence type="ECO:0000313" key="3">
    <source>
        <dbReference type="Proteomes" id="UP000682403"/>
    </source>
</evidence>
<keyword evidence="1" id="KW-0812">Transmembrane</keyword>
<dbReference type="Pfam" id="PF14110">
    <property type="entry name" value="DUF4282"/>
    <property type="match status" value="1"/>
</dbReference>
<keyword evidence="1" id="KW-0472">Membrane</keyword>
<gene>
    <name evidence="2" type="ORF">J9317_06995</name>
</gene>
<organism evidence="2 3">
    <name type="scientific">Metabacillus flavus</name>
    <dbReference type="NCBI Taxonomy" id="2823519"/>
    <lineage>
        <taxon>Bacteria</taxon>
        <taxon>Bacillati</taxon>
        <taxon>Bacillota</taxon>
        <taxon>Bacilli</taxon>
        <taxon>Bacillales</taxon>
        <taxon>Bacillaceae</taxon>
        <taxon>Metabacillus</taxon>
    </lineage>
</organism>
<dbReference type="EMBL" id="JAGVRK010000001">
    <property type="protein sequence ID" value="MBS2968503.1"/>
    <property type="molecule type" value="Genomic_DNA"/>
</dbReference>
<keyword evidence="1" id="KW-1133">Transmembrane helix</keyword>
<evidence type="ECO:0000256" key="1">
    <source>
        <dbReference type="SAM" id="Phobius"/>
    </source>
</evidence>
<name>A0ABS5LCP0_9BACI</name>
<feature type="transmembrane region" description="Helical" evidence="1">
    <location>
        <begin position="12"/>
        <end position="36"/>
    </location>
</feature>
<evidence type="ECO:0000313" key="2">
    <source>
        <dbReference type="EMBL" id="MBS2968503.1"/>
    </source>
</evidence>
<proteinExistence type="predicted"/>
<sequence length="95" mass="10633">MKEFLSFNKMITPAIITIIFYIGSGISILTGLVMMFNSGESMTPGLQILMGLFTLLLGPFAIRIYCELLIVMFKMNESLGRIASDRLPVDEEKHV</sequence>
<feature type="transmembrane region" description="Helical" evidence="1">
    <location>
        <begin position="48"/>
        <end position="73"/>
    </location>
</feature>
<reference evidence="2 3" key="1">
    <citation type="submission" date="2021-04" db="EMBL/GenBank/DDBJ databases">
        <title>Metabacillus sp. strain KIGAM252 whole genome sequence.</title>
        <authorList>
            <person name="Seo M.-J."/>
            <person name="Cho E.-S."/>
            <person name="Hwang C.Y."/>
            <person name="Yoon D.J."/>
        </authorList>
    </citation>
    <scope>NUCLEOTIDE SEQUENCE [LARGE SCALE GENOMIC DNA]</scope>
    <source>
        <strain evidence="2 3">KIGAM252</strain>
    </source>
</reference>
<keyword evidence="3" id="KW-1185">Reference proteome</keyword>
<dbReference type="Proteomes" id="UP000682403">
    <property type="component" value="Unassembled WGS sequence"/>
</dbReference>
<dbReference type="RefSeq" id="WP_211557354.1">
    <property type="nucleotide sequence ID" value="NZ_JAGVRK010000001.1"/>
</dbReference>
<protein>
    <submittedName>
        <fullName evidence="2">DUF4282 domain-containing protein</fullName>
    </submittedName>
</protein>
<accession>A0ABS5LCP0</accession>
<dbReference type="InterPro" id="IPR025557">
    <property type="entry name" value="DUF4282"/>
</dbReference>
<comment type="caution">
    <text evidence="2">The sequence shown here is derived from an EMBL/GenBank/DDBJ whole genome shotgun (WGS) entry which is preliminary data.</text>
</comment>